<dbReference type="PRINTS" id="PR00133">
    <property type="entry name" value="GLHYDRLASE3"/>
</dbReference>
<gene>
    <name evidence="6" type="ORF">MZV50_06085</name>
</gene>
<dbReference type="InterPro" id="IPR036962">
    <property type="entry name" value="Glyco_hydro_3_N_sf"/>
</dbReference>
<evidence type="ECO:0000256" key="2">
    <source>
        <dbReference type="ARBA" id="ARBA00022729"/>
    </source>
</evidence>
<dbReference type="Gene3D" id="3.40.50.1700">
    <property type="entry name" value="Glycoside hydrolase family 3 C-terminal domain"/>
    <property type="match status" value="2"/>
</dbReference>
<dbReference type="GO" id="GO:0016787">
    <property type="term" value="F:hydrolase activity"/>
    <property type="evidence" value="ECO:0007669"/>
    <property type="project" value="UniProtKB-KW"/>
</dbReference>
<dbReference type="SMART" id="SM01217">
    <property type="entry name" value="Fn3_like"/>
    <property type="match status" value="1"/>
</dbReference>
<feature type="chain" id="PRO_5045071258" evidence="4">
    <location>
        <begin position="33"/>
        <end position="888"/>
    </location>
</feature>
<dbReference type="InterPro" id="IPR001764">
    <property type="entry name" value="Glyco_hydro_3_N"/>
</dbReference>
<dbReference type="Pfam" id="PF01915">
    <property type="entry name" value="Glyco_hydro_3_C"/>
    <property type="match status" value="1"/>
</dbReference>
<dbReference type="EMBL" id="CP096040">
    <property type="protein sequence ID" value="USQ97119.1"/>
    <property type="molecule type" value="Genomic_DNA"/>
</dbReference>
<evidence type="ECO:0000313" key="6">
    <source>
        <dbReference type="EMBL" id="USQ97119.1"/>
    </source>
</evidence>
<keyword evidence="3 6" id="KW-0378">Hydrolase</keyword>
<keyword evidence="7" id="KW-1185">Reference proteome</keyword>
<comment type="similarity">
    <text evidence="1">Belongs to the glycosyl hydrolase 3 family.</text>
</comment>
<dbReference type="InterPro" id="IPR017853">
    <property type="entry name" value="GH"/>
</dbReference>
<organism evidence="6 7">
    <name type="scientific">Caulobacter segnis</name>
    <dbReference type="NCBI Taxonomy" id="88688"/>
    <lineage>
        <taxon>Bacteria</taxon>
        <taxon>Pseudomonadati</taxon>
        <taxon>Pseudomonadota</taxon>
        <taxon>Alphaproteobacteria</taxon>
        <taxon>Caulobacterales</taxon>
        <taxon>Caulobacteraceae</taxon>
        <taxon>Caulobacter</taxon>
    </lineage>
</organism>
<evidence type="ECO:0000313" key="7">
    <source>
        <dbReference type="Proteomes" id="UP001057520"/>
    </source>
</evidence>
<accession>A0ABY4ZXR0</accession>
<reference evidence="6 7" key="1">
    <citation type="submission" date="2022-04" db="EMBL/GenBank/DDBJ databases">
        <title>Genome sequence of soybean root-associated Caulobacter segnis RL271.</title>
        <authorList>
            <person name="Longley R."/>
            <person name="Bonito G."/>
            <person name="Trigodet F."/>
            <person name="Crosson S."/>
            <person name="Fiebig A."/>
        </authorList>
    </citation>
    <scope>NUCLEOTIDE SEQUENCE [LARGE SCALE GENOMIC DNA]</scope>
    <source>
        <strain evidence="6 7">RL271</strain>
    </source>
</reference>
<dbReference type="InterPro" id="IPR011658">
    <property type="entry name" value="PA14_dom"/>
</dbReference>
<name>A0ABY4ZXR0_9CAUL</name>
<dbReference type="InterPro" id="IPR002772">
    <property type="entry name" value="Glyco_hydro_3_C"/>
</dbReference>
<proteinExistence type="inferred from homology"/>
<dbReference type="PROSITE" id="PS51820">
    <property type="entry name" value="PA14"/>
    <property type="match status" value="1"/>
</dbReference>
<dbReference type="SUPFAM" id="SSF52279">
    <property type="entry name" value="Beta-D-glucan exohydrolase, C-terminal domain"/>
    <property type="match status" value="1"/>
</dbReference>
<dbReference type="Pfam" id="PF00933">
    <property type="entry name" value="Glyco_hydro_3"/>
    <property type="match status" value="1"/>
</dbReference>
<evidence type="ECO:0000256" key="3">
    <source>
        <dbReference type="ARBA" id="ARBA00022801"/>
    </source>
</evidence>
<dbReference type="Gene3D" id="2.60.40.10">
    <property type="entry name" value="Immunoglobulins"/>
    <property type="match status" value="1"/>
</dbReference>
<dbReference type="SMART" id="SM00758">
    <property type="entry name" value="PA14"/>
    <property type="match status" value="1"/>
</dbReference>
<keyword evidence="2 4" id="KW-0732">Signal</keyword>
<dbReference type="Pfam" id="PF07691">
    <property type="entry name" value="PA14"/>
    <property type="match status" value="1"/>
</dbReference>
<sequence length="888" mass="93774">MRLIAGKIAGQIAVRAITPSLIALAIASSAVAQTPPDKPLPYQDPKLPAAQRAADLVSRMTLEEKAGQLRHAAPAIPRLGVPAYNWWNEGLHGVARAGEATVFPQAIGMAATWDAPFVHEIADTIATEFRAKYVEKVAPDGSTAQYRGLTVWSPNINIFRDPRWGRGQETWGEDPVLTATLGSAFVEGLQGPDLNHLKTLAMAKHFAVHSGPEADRHRDDIHPSRHDLEDTYLPAFEALVTKAKAQSVMCAYNAVDGQPACASDALLKDKLRGQWKFDGHVVSDCGAIADVYLPTSHAYRKTAAEAFAVTVKAGTDLLCDFGGANGVEAPAIVEAVRTGLATEAEVDQAARRLFEGRMRLGLFDPKGSGPWGKITAADNDTPAHRALALKAAQKAMVLLKNDGLLPLKTAPKTIAVIGPNADSVDALVGNYNGTPSKPVTVLAGIRDRFPGAKVTYVAGTGLIGPPSAPTPDAIFCQDAACAAKGLKVEEYAGLELAGAPTATRVDANVNFRWGWPTRTARQASIRWSGFVTPTQSGPHSFAIDGERGWRIKIDGRPVAEAWDTIQDPGQAQTVMLTAGKAYAITIEARQDSNRGGQRLTWSQPADNADTAVAATKDAELIVFVGGLSARVEGEEMPVHAPGFAGGDRTSLDLPGPQAKLLEGLVATGKPTVLVLVNGSAMSVNWADQKVPAIVEAWYPGGEGGTAVAGLLAGDYSPAGRLPVTFYRSAEQLPPFKDYGMAGRTYRYFGGEALYPFGYGLSYTTFKYGKPVLSAAKLKPGQPLTVSVEVTNTGGRDGDEVAQLYVTRPGVAGAPIRSLKGFQRVTLKTGETRKLTFALDPAAFSTVDDKGQRRVVPGAADLWIGGGQPVSRQGLAKPAGVAATVEVGG</sequence>
<dbReference type="InterPro" id="IPR036881">
    <property type="entry name" value="Glyco_hydro_3_C_sf"/>
</dbReference>
<evidence type="ECO:0000256" key="1">
    <source>
        <dbReference type="ARBA" id="ARBA00005336"/>
    </source>
</evidence>
<dbReference type="PANTHER" id="PTHR42721:SF3">
    <property type="entry name" value="BETA-D-XYLOSIDASE 5-RELATED"/>
    <property type="match status" value="1"/>
</dbReference>
<protein>
    <submittedName>
        <fullName evidence="6">Glycoside hydrolase family 3 C-terminal domain-containing protein</fullName>
    </submittedName>
</protein>
<evidence type="ECO:0000259" key="5">
    <source>
        <dbReference type="PROSITE" id="PS51820"/>
    </source>
</evidence>
<dbReference type="InterPro" id="IPR044993">
    <property type="entry name" value="BXL"/>
</dbReference>
<dbReference type="Gene3D" id="3.20.20.300">
    <property type="entry name" value="Glycoside hydrolase, family 3, N-terminal domain"/>
    <property type="match status" value="1"/>
</dbReference>
<dbReference type="SUPFAM" id="SSF56988">
    <property type="entry name" value="Anthrax protective antigen"/>
    <property type="match status" value="1"/>
</dbReference>
<dbReference type="InterPro" id="IPR013783">
    <property type="entry name" value="Ig-like_fold"/>
</dbReference>
<feature type="domain" description="PA14" evidence="5">
    <location>
        <begin position="481"/>
        <end position="616"/>
    </location>
</feature>
<dbReference type="SUPFAM" id="SSF51445">
    <property type="entry name" value="(Trans)glycosidases"/>
    <property type="match status" value="1"/>
</dbReference>
<dbReference type="InterPro" id="IPR026891">
    <property type="entry name" value="Fn3-like"/>
</dbReference>
<dbReference type="Pfam" id="PF14310">
    <property type="entry name" value="Fn3-like"/>
    <property type="match status" value="1"/>
</dbReference>
<evidence type="ECO:0000256" key="4">
    <source>
        <dbReference type="SAM" id="SignalP"/>
    </source>
</evidence>
<dbReference type="InterPro" id="IPR037524">
    <property type="entry name" value="PA14/GLEYA"/>
</dbReference>
<dbReference type="Proteomes" id="UP001057520">
    <property type="component" value="Chromosome"/>
</dbReference>
<feature type="signal peptide" evidence="4">
    <location>
        <begin position="1"/>
        <end position="32"/>
    </location>
</feature>
<dbReference type="PANTHER" id="PTHR42721">
    <property type="entry name" value="SUGAR HYDROLASE-RELATED"/>
    <property type="match status" value="1"/>
</dbReference>